<dbReference type="GO" id="GO:0005524">
    <property type="term" value="F:ATP binding"/>
    <property type="evidence" value="ECO:0007669"/>
    <property type="project" value="UniProtKB-KW"/>
</dbReference>
<keyword evidence="4" id="KW-1185">Reference proteome</keyword>
<dbReference type="GO" id="GO:0016887">
    <property type="term" value="F:ATP hydrolysis activity"/>
    <property type="evidence" value="ECO:0007669"/>
    <property type="project" value="InterPro"/>
</dbReference>
<name>A0A398B201_9BACI</name>
<evidence type="ECO:0000256" key="1">
    <source>
        <dbReference type="ARBA" id="ARBA00022448"/>
    </source>
</evidence>
<dbReference type="EMBL" id="QWVS01000059">
    <property type="protein sequence ID" value="RID81836.1"/>
    <property type="molecule type" value="Genomic_DNA"/>
</dbReference>
<keyword evidence="1" id="KW-0813">Transport</keyword>
<gene>
    <name evidence="3" type="ORF">D1953_19805</name>
</gene>
<dbReference type="AlphaFoldDB" id="A0A398B201"/>
<dbReference type="PANTHER" id="PTHR42781:SF4">
    <property type="entry name" value="SPERMIDINE_PUTRESCINE IMPORT ATP-BINDING PROTEIN POTA"/>
    <property type="match status" value="1"/>
</dbReference>
<dbReference type="PANTHER" id="PTHR42781">
    <property type="entry name" value="SPERMIDINE/PUTRESCINE IMPORT ATP-BINDING PROTEIN POTA"/>
    <property type="match status" value="1"/>
</dbReference>
<feature type="domain" description="ABC transporter" evidence="2">
    <location>
        <begin position="12"/>
        <end position="44"/>
    </location>
</feature>
<evidence type="ECO:0000313" key="3">
    <source>
        <dbReference type="EMBL" id="RID81836.1"/>
    </source>
</evidence>
<protein>
    <submittedName>
        <fullName evidence="3">ATP-binding cassette domain-containing protein</fullName>
    </submittedName>
</protein>
<dbReference type="RefSeq" id="WP_119118875.1">
    <property type="nucleotide sequence ID" value="NZ_QWVS01000059.1"/>
</dbReference>
<reference evidence="3 4" key="1">
    <citation type="submission" date="2018-08" db="EMBL/GenBank/DDBJ databases">
        <title>Bacillus jemisoniae sp. nov., Bacillus chryseoplanitiae sp. nov., Bacillus resnikiae sp. nov., and Bacillus frankliniae sp. nov., isolated from Viking spacecraft and associated surfaces.</title>
        <authorList>
            <person name="Seuylemezian A."/>
            <person name="Vaishampayan P."/>
        </authorList>
    </citation>
    <scope>NUCLEOTIDE SEQUENCE [LARGE SCALE GENOMIC DNA]</scope>
    <source>
        <strain evidence="3 4">MA001</strain>
    </source>
</reference>
<dbReference type="Gene3D" id="3.40.50.300">
    <property type="entry name" value="P-loop containing nucleotide triphosphate hydrolases"/>
    <property type="match status" value="1"/>
</dbReference>
<accession>A0A398B201</accession>
<dbReference type="Pfam" id="PF00005">
    <property type="entry name" value="ABC_tran"/>
    <property type="match status" value="1"/>
</dbReference>
<organism evidence="3 4">
    <name type="scientific">Peribacillus asahii</name>
    <dbReference type="NCBI Taxonomy" id="228899"/>
    <lineage>
        <taxon>Bacteria</taxon>
        <taxon>Bacillati</taxon>
        <taxon>Bacillota</taxon>
        <taxon>Bacilli</taxon>
        <taxon>Bacillales</taxon>
        <taxon>Bacillaceae</taxon>
        <taxon>Peribacillus</taxon>
    </lineage>
</organism>
<dbReference type="Proteomes" id="UP000266016">
    <property type="component" value="Unassembled WGS sequence"/>
</dbReference>
<evidence type="ECO:0000259" key="2">
    <source>
        <dbReference type="Pfam" id="PF00005"/>
    </source>
</evidence>
<keyword evidence="3" id="KW-0547">Nucleotide-binding</keyword>
<dbReference type="SUPFAM" id="SSF52540">
    <property type="entry name" value="P-loop containing nucleoside triphosphate hydrolases"/>
    <property type="match status" value="1"/>
</dbReference>
<keyword evidence="3" id="KW-0067">ATP-binding</keyword>
<proteinExistence type="predicted"/>
<dbReference type="InterPro" id="IPR050093">
    <property type="entry name" value="ABC_SmlMolc_Importer"/>
</dbReference>
<dbReference type="InterPro" id="IPR003439">
    <property type="entry name" value="ABC_transporter-like_ATP-bd"/>
</dbReference>
<sequence>MFLKIYGSGQHDSYQLSGGMQQRVFIAKALVNNPTVLLIDGPFAALDTKTR</sequence>
<dbReference type="InterPro" id="IPR027417">
    <property type="entry name" value="P-loop_NTPase"/>
</dbReference>
<evidence type="ECO:0000313" key="4">
    <source>
        <dbReference type="Proteomes" id="UP000266016"/>
    </source>
</evidence>
<comment type="caution">
    <text evidence="3">The sequence shown here is derived from an EMBL/GenBank/DDBJ whole genome shotgun (WGS) entry which is preliminary data.</text>
</comment>